<dbReference type="InterPro" id="IPR052170">
    <property type="entry name" value="M29_Exopeptidase"/>
</dbReference>
<keyword evidence="9" id="KW-0482">Metalloprotease</keyword>
<dbReference type="InterPro" id="IPR000787">
    <property type="entry name" value="Peptidase_M29"/>
</dbReference>
<dbReference type="GO" id="GO:0004177">
    <property type="term" value="F:aminopeptidase activity"/>
    <property type="evidence" value="ECO:0007669"/>
    <property type="project" value="UniProtKB-KW"/>
</dbReference>
<evidence type="ECO:0000256" key="4">
    <source>
        <dbReference type="ARBA" id="ARBA00008236"/>
    </source>
</evidence>
<keyword evidence="8" id="KW-0378">Hydrolase</keyword>
<reference evidence="10 11" key="1">
    <citation type="submission" date="2016-10" db="EMBL/GenBank/DDBJ databases">
        <authorList>
            <person name="Varghese N."/>
            <person name="Submissions S."/>
        </authorList>
    </citation>
    <scope>NUCLEOTIDE SEQUENCE [LARGE SCALE GENOMIC DNA]</scope>
    <source>
        <strain evidence="10 11">WCC6</strain>
    </source>
</reference>
<comment type="similarity">
    <text evidence="4">Belongs to the peptidase M29 family.</text>
</comment>
<evidence type="ECO:0000256" key="6">
    <source>
        <dbReference type="ARBA" id="ARBA00022670"/>
    </source>
</evidence>
<evidence type="ECO:0000313" key="11">
    <source>
        <dbReference type="Proteomes" id="UP000182379"/>
    </source>
</evidence>
<dbReference type="PANTHER" id="PTHR34448">
    <property type="entry name" value="AMINOPEPTIDASE"/>
    <property type="match status" value="1"/>
</dbReference>
<dbReference type="GO" id="GO:0006508">
    <property type="term" value="P:proteolysis"/>
    <property type="evidence" value="ECO:0007669"/>
    <property type="project" value="UniProtKB-KW"/>
</dbReference>
<keyword evidence="5 10" id="KW-0031">Aminopeptidase</keyword>
<dbReference type="PRINTS" id="PR00919">
    <property type="entry name" value="THERMOPTASE"/>
</dbReference>
<dbReference type="InterPro" id="IPR035097">
    <property type="entry name" value="M29_N-terminal"/>
</dbReference>
<evidence type="ECO:0000256" key="3">
    <source>
        <dbReference type="ARBA" id="ARBA00001947"/>
    </source>
</evidence>
<comment type="cofactor">
    <cofactor evidence="3">
        <name>Zn(2+)</name>
        <dbReference type="ChEBI" id="CHEBI:29105"/>
    </cofactor>
</comment>
<evidence type="ECO:0000256" key="5">
    <source>
        <dbReference type="ARBA" id="ARBA00022438"/>
    </source>
</evidence>
<dbReference type="AlphaFoldDB" id="A0A1H2VES9"/>
<comment type="caution">
    <text evidence="10">The sequence shown here is derived from an EMBL/GenBank/DDBJ whole genome shotgun (WGS) entry which is preliminary data.</text>
</comment>
<evidence type="ECO:0000313" key="10">
    <source>
        <dbReference type="EMBL" id="SDW66836.1"/>
    </source>
</evidence>
<sequence>MDIQETLTRQLPLYARVLLQKGICLQKDQILVINAPVEASRFATLLTEEAYKAGAAQVVFNWYCNGTTRLRYEYETQDKFESVPHWRSEFNLDYYRKGAAFLSLISADPYAMKGIDRKKIMAWQKAFHQAVKEYSDGMMASKTNWLVAAVPSTVWARLLYPELPEQEGMDRLWIQLLDAARCLSEDPLADWDKHLAELQQRREWLTAQQFTALEYENGLGTHLTVGLPDRHIWQGGAESTARGFLFNANIPTEEVYSAPQANRVDGVVCSTRPLVYSGNLIENFRLTFKDGKVVAASAEKGEEVLKDLLKMDEGACRLGEVALIPYHSPISLMDTVFYETLLDENASCHLALGDAYPTCVENGADMSEEELKKAGLNDSMVHVDFMVGSPDLTITGIRKDGTKVSVFVNGDWA</sequence>
<evidence type="ECO:0000256" key="8">
    <source>
        <dbReference type="ARBA" id="ARBA00022801"/>
    </source>
</evidence>
<accession>A0A1H2VES9</accession>
<keyword evidence="6" id="KW-0645">Protease</keyword>
<dbReference type="SUPFAM" id="SSF144052">
    <property type="entry name" value="Thermophilic metalloprotease-like"/>
    <property type="match status" value="1"/>
</dbReference>
<organism evidence="10 11">
    <name type="scientific">Acidaminococcus fermentans</name>
    <dbReference type="NCBI Taxonomy" id="905"/>
    <lineage>
        <taxon>Bacteria</taxon>
        <taxon>Bacillati</taxon>
        <taxon>Bacillota</taxon>
        <taxon>Negativicutes</taxon>
        <taxon>Acidaminococcales</taxon>
        <taxon>Acidaminococcaceae</taxon>
        <taxon>Acidaminococcus</taxon>
    </lineage>
</organism>
<dbReference type="GO" id="GO:0008237">
    <property type="term" value="F:metallopeptidase activity"/>
    <property type="evidence" value="ECO:0007669"/>
    <property type="project" value="UniProtKB-KW"/>
</dbReference>
<dbReference type="PANTHER" id="PTHR34448:SF3">
    <property type="entry name" value="AMINOPEPTIDASE AMPS"/>
    <property type="match status" value="1"/>
</dbReference>
<proteinExistence type="inferred from homology"/>
<dbReference type="EMBL" id="FNOP01000004">
    <property type="protein sequence ID" value="SDW66836.1"/>
    <property type="molecule type" value="Genomic_DNA"/>
</dbReference>
<comment type="cofactor">
    <cofactor evidence="1">
        <name>Co(2+)</name>
        <dbReference type="ChEBI" id="CHEBI:48828"/>
    </cofactor>
</comment>
<protein>
    <submittedName>
        <fullName evidence="10">Aminopeptidase</fullName>
    </submittedName>
</protein>
<keyword evidence="7" id="KW-0479">Metal-binding</keyword>
<evidence type="ECO:0000256" key="1">
    <source>
        <dbReference type="ARBA" id="ARBA00001941"/>
    </source>
</evidence>
<dbReference type="GO" id="GO:0046872">
    <property type="term" value="F:metal ion binding"/>
    <property type="evidence" value="ECO:0007669"/>
    <property type="project" value="UniProtKB-KW"/>
</dbReference>
<gene>
    <name evidence="10" type="ORF">SAMN05216495_10421</name>
</gene>
<comment type="cofactor">
    <cofactor evidence="2">
        <name>Mg(2+)</name>
        <dbReference type="ChEBI" id="CHEBI:18420"/>
    </cofactor>
</comment>
<evidence type="ECO:0000256" key="7">
    <source>
        <dbReference type="ARBA" id="ARBA00022723"/>
    </source>
</evidence>
<evidence type="ECO:0000256" key="9">
    <source>
        <dbReference type="ARBA" id="ARBA00023049"/>
    </source>
</evidence>
<evidence type="ECO:0000256" key="2">
    <source>
        <dbReference type="ARBA" id="ARBA00001946"/>
    </source>
</evidence>
<dbReference type="Proteomes" id="UP000182379">
    <property type="component" value="Unassembled WGS sequence"/>
</dbReference>
<dbReference type="Gene3D" id="3.40.1830.10">
    <property type="entry name" value="Thermophilic metalloprotease (M29)"/>
    <property type="match status" value="1"/>
</dbReference>
<dbReference type="Pfam" id="PF02073">
    <property type="entry name" value="Peptidase_M29"/>
    <property type="match status" value="1"/>
</dbReference>
<dbReference type="RefSeq" id="WP_074705069.1">
    <property type="nucleotide sequence ID" value="NZ_FNOP01000004.1"/>
</dbReference>
<name>A0A1H2VES9_ACIFE</name>